<evidence type="ECO:0000313" key="3">
    <source>
        <dbReference type="Proteomes" id="UP000078390"/>
    </source>
</evidence>
<dbReference type="InterPro" id="IPR036866">
    <property type="entry name" value="RibonucZ/Hydroxyglut_hydro"/>
</dbReference>
<dbReference type="SMART" id="SM00849">
    <property type="entry name" value="Lactamase_B"/>
    <property type="match status" value="1"/>
</dbReference>
<dbReference type="Proteomes" id="UP000078390">
    <property type="component" value="Unassembled WGS sequence"/>
</dbReference>
<dbReference type="RefSeq" id="WP_068669874.1">
    <property type="nucleotide sequence ID" value="NZ_LWLG01000004.1"/>
</dbReference>
<dbReference type="Gene3D" id="3.60.15.10">
    <property type="entry name" value="Ribonuclease Z/Hydroxyacylglutathione hydrolase-like"/>
    <property type="match status" value="1"/>
</dbReference>
<name>A0A179D5P4_9BACT</name>
<keyword evidence="3" id="KW-1185">Reference proteome</keyword>
<dbReference type="CDD" id="cd16272">
    <property type="entry name" value="RNaseZ_MBL-fold"/>
    <property type="match status" value="1"/>
</dbReference>
<proteinExistence type="predicted"/>
<dbReference type="GO" id="GO:0042781">
    <property type="term" value="F:3'-tRNA processing endoribonuclease activity"/>
    <property type="evidence" value="ECO:0007669"/>
    <property type="project" value="TreeGrafter"/>
</dbReference>
<dbReference type="AlphaFoldDB" id="A0A179D5P4"/>
<dbReference type="PANTHER" id="PTHR46018:SF3">
    <property type="entry name" value="ARYLSULFATASE"/>
    <property type="match status" value="1"/>
</dbReference>
<dbReference type="STRING" id="999894.TDIS_0975"/>
<dbReference type="InterPro" id="IPR001279">
    <property type="entry name" value="Metallo-B-lactamas"/>
</dbReference>
<accession>A0A179D5P4</accession>
<organism evidence="2 3">
    <name type="scientific">Thermosulfurimonas dismutans</name>
    <dbReference type="NCBI Taxonomy" id="999894"/>
    <lineage>
        <taxon>Bacteria</taxon>
        <taxon>Pseudomonadati</taxon>
        <taxon>Thermodesulfobacteriota</taxon>
        <taxon>Thermodesulfobacteria</taxon>
        <taxon>Thermodesulfobacteriales</taxon>
        <taxon>Thermodesulfobacteriaceae</taxon>
        <taxon>Thermosulfurimonas</taxon>
    </lineage>
</organism>
<feature type="domain" description="Metallo-beta-lactamase" evidence="1">
    <location>
        <begin position="18"/>
        <end position="198"/>
    </location>
</feature>
<dbReference type="SUPFAM" id="SSF56281">
    <property type="entry name" value="Metallo-hydrolase/oxidoreductase"/>
    <property type="match status" value="1"/>
</dbReference>
<dbReference type="EMBL" id="LWLG01000004">
    <property type="protein sequence ID" value="OAQ21049.1"/>
    <property type="molecule type" value="Genomic_DNA"/>
</dbReference>
<evidence type="ECO:0000313" key="2">
    <source>
        <dbReference type="EMBL" id="OAQ21049.1"/>
    </source>
</evidence>
<comment type="caution">
    <text evidence="2">The sequence shown here is derived from an EMBL/GenBank/DDBJ whole genome shotgun (WGS) entry which is preliminary data.</text>
</comment>
<evidence type="ECO:0000259" key="1">
    <source>
        <dbReference type="SMART" id="SM00849"/>
    </source>
</evidence>
<gene>
    <name evidence="2" type="ORF">TDIS_0975</name>
</gene>
<dbReference type="PANTHER" id="PTHR46018">
    <property type="entry name" value="ZINC PHOSPHODIESTERASE ELAC PROTEIN 1"/>
    <property type="match status" value="1"/>
</dbReference>
<dbReference type="OrthoDB" id="9800940at2"/>
<sequence length="253" mass="28091">MKLTILGSGTGWPRRERNAAGYLVEAGRYCLLLDFGPGTLRRLVEVGKDINELDIIFISHWHPDHVADVVPYLFATRYRLGFVREKPVRLISAMGFRDFYRALKGAFGHWIEPPEGVLEIIERPREDTARLEFPNLGILTAPAKHNPESLAVRIEAEGKSLVYTGDTEYAPKVVELASGADLMICECATPEEVPVAGHSTPSVAARMAAEAKVKRLLLSHFYPPCDEVDLITPAQKYFSGEILLASDLMCITI</sequence>
<reference evidence="2 3" key="1">
    <citation type="submission" date="2016-04" db="EMBL/GenBank/DDBJ databases">
        <title>Genome analysis of Thermosulfurimonas dismutans, the first thermophilic sulfur-disproportionating bacterium of the phylum Thermodesulfobacteria.</title>
        <authorList>
            <person name="Mardanov A.V."/>
            <person name="Beletsky A.V."/>
            <person name="Kadnikov V.V."/>
            <person name="Slobodkin A.I."/>
            <person name="Ravin N.V."/>
        </authorList>
    </citation>
    <scope>NUCLEOTIDE SEQUENCE [LARGE SCALE GENOMIC DNA]</scope>
    <source>
        <strain evidence="2 3">S95</strain>
    </source>
</reference>
<protein>
    <submittedName>
        <fullName evidence="2">Beta-lactamase domain protein</fullName>
    </submittedName>
</protein>
<dbReference type="Pfam" id="PF12706">
    <property type="entry name" value="Lactamase_B_2"/>
    <property type="match status" value="1"/>
</dbReference>